<keyword evidence="2" id="KW-1185">Reference proteome</keyword>
<dbReference type="AlphaFoldDB" id="A0A914ECH7"/>
<reference evidence="3" key="1">
    <citation type="submission" date="2022-11" db="UniProtKB">
        <authorList>
            <consortium name="WormBaseParasite"/>
        </authorList>
    </citation>
    <scope>IDENTIFICATION</scope>
</reference>
<evidence type="ECO:0000256" key="1">
    <source>
        <dbReference type="SAM" id="MobiDB-lite"/>
    </source>
</evidence>
<proteinExistence type="predicted"/>
<feature type="region of interest" description="Disordered" evidence="1">
    <location>
        <begin position="27"/>
        <end position="54"/>
    </location>
</feature>
<sequence>MTRKGESVSLVGNECDSLFFCALRKTPDEQTQGNGGKRKETYNQRPQPAAEYPHSSSLEDLHFLLFFLPSVQHR</sequence>
<dbReference type="Proteomes" id="UP000887540">
    <property type="component" value="Unplaced"/>
</dbReference>
<accession>A0A914ECH7</accession>
<evidence type="ECO:0000313" key="2">
    <source>
        <dbReference type="Proteomes" id="UP000887540"/>
    </source>
</evidence>
<name>A0A914ECH7_9BILA</name>
<protein>
    <submittedName>
        <fullName evidence="3">Uncharacterized protein</fullName>
    </submittedName>
</protein>
<dbReference type="WBParaSite" id="ACRNAN_scaffold707.g17811.t1">
    <property type="protein sequence ID" value="ACRNAN_scaffold707.g17811.t1"/>
    <property type="gene ID" value="ACRNAN_scaffold707.g17811"/>
</dbReference>
<organism evidence="2 3">
    <name type="scientific">Acrobeloides nanus</name>
    <dbReference type="NCBI Taxonomy" id="290746"/>
    <lineage>
        <taxon>Eukaryota</taxon>
        <taxon>Metazoa</taxon>
        <taxon>Ecdysozoa</taxon>
        <taxon>Nematoda</taxon>
        <taxon>Chromadorea</taxon>
        <taxon>Rhabditida</taxon>
        <taxon>Tylenchina</taxon>
        <taxon>Cephalobomorpha</taxon>
        <taxon>Cephaloboidea</taxon>
        <taxon>Cephalobidae</taxon>
        <taxon>Acrobeloides</taxon>
    </lineage>
</organism>
<evidence type="ECO:0000313" key="3">
    <source>
        <dbReference type="WBParaSite" id="ACRNAN_scaffold707.g17811.t1"/>
    </source>
</evidence>